<feature type="transmembrane region" description="Helical" evidence="1">
    <location>
        <begin position="164"/>
        <end position="190"/>
    </location>
</feature>
<dbReference type="Gene3D" id="1.10.1760.20">
    <property type="match status" value="1"/>
</dbReference>
<dbReference type="OrthoDB" id="9795813at2"/>
<sequence length="204" mass="22676">MNTHGLLGLYKEVFFMSKNAVILVETALIAALAMVLSMIPDFASWFTPSFGAIPLVLFALRRGSKFGVLAGFLWGLLHFLLAKVYYLTLSQVFLEYILAFFCMGLAGITKQPFQTALKNGNKLKALLFAILGAFIAIFTRYVCHYIAGFLFWGSYAPKGMSPFWYSFTVNGSAGLLTFLVVILILVFLVISQPQLFLPAEKKNI</sequence>
<dbReference type="KEGG" id="smu:SMU_706c"/>
<feature type="transmembrane region" description="Helical" evidence="1">
    <location>
        <begin position="67"/>
        <end position="87"/>
    </location>
</feature>
<dbReference type="Pfam" id="PF09515">
    <property type="entry name" value="Thia_YuaJ"/>
    <property type="match status" value="1"/>
</dbReference>
<dbReference type="GO" id="GO:0005886">
    <property type="term" value="C:plasma membrane"/>
    <property type="evidence" value="ECO:0007669"/>
    <property type="project" value="InterPro"/>
</dbReference>
<organism evidence="2 3">
    <name type="scientific">Streptococcus mutans serotype c (strain ATCC 700610 / UA159)</name>
    <dbReference type="NCBI Taxonomy" id="210007"/>
    <lineage>
        <taxon>Bacteria</taxon>
        <taxon>Bacillati</taxon>
        <taxon>Bacillota</taxon>
        <taxon>Bacilli</taxon>
        <taxon>Lactobacillales</taxon>
        <taxon>Streptococcaceae</taxon>
        <taxon>Streptococcus</taxon>
    </lineage>
</organism>
<dbReference type="EMBL" id="AE014133">
    <property type="protein sequence ID" value="AAN58437.1"/>
    <property type="molecule type" value="Genomic_DNA"/>
</dbReference>
<proteinExistence type="predicted"/>
<keyword evidence="1" id="KW-1133">Transmembrane helix</keyword>
<reference evidence="2 3" key="1">
    <citation type="journal article" date="2002" name="Proc. Natl. Acad. Sci. U.S.A.">
        <title>Genome sequence of Streptococcus mutans UA159, a cariogenic dental pathogen.</title>
        <authorList>
            <person name="Ajdic D."/>
            <person name="McShan W.M."/>
            <person name="McLaughlin R.E."/>
            <person name="Savic G."/>
            <person name="Chang J."/>
            <person name="Carson M.B."/>
            <person name="Primeaux C."/>
            <person name="Tian R."/>
            <person name="Kenton S."/>
            <person name="Jia H."/>
            <person name="Lin S."/>
            <person name="Qian Y."/>
            <person name="Li S."/>
            <person name="Zhu H."/>
            <person name="Najar F."/>
            <person name="Lai H."/>
            <person name="White J."/>
            <person name="Roe B.A."/>
            <person name="Ferretti J.J."/>
        </authorList>
    </citation>
    <scope>NUCLEOTIDE SEQUENCE [LARGE SCALE GENOMIC DNA]</scope>
    <source>
        <strain evidence="3">ATCC 700610 / UA159</strain>
    </source>
</reference>
<dbReference type="GO" id="GO:0015234">
    <property type="term" value="F:thiamine transmembrane transporter activity"/>
    <property type="evidence" value="ECO:0007669"/>
    <property type="project" value="InterPro"/>
</dbReference>
<name>Q8DV14_STRMU</name>
<keyword evidence="3" id="KW-1185">Reference proteome</keyword>
<protein>
    <recommendedName>
        <fullName evidence="4">Proton-coupled thiamine transporter YuaJ</fullName>
    </recommendedName>
</protein>
<dbReference type="STRING" id="210007.SMU_706c"/>
<evidence type="ECO:0008006" key="4">
    <source>
        <dbReference type="Google" id="ProtNLM"/>
    </source>
</evidence>
<feature type="transmembrane region" description="Helical" evidence="1">
    <location>
        <begin position="93"/>
        <end position="113"/>
    </location>
</feature>
<dbReference type="Proteomes" id="UP000002512">
    <property type="component" value="Chromosome"/>
</dbReference>
<keyword evidence="1" id="KW-0812">Transmembrane</keyword>
<gene>
    <name evidence="2" type="ordered locus">SMU_706c</name>
</gene>
<keyword evidence="1" id="KW-0472">Membrane</keyword>
<feature type="transmembrane region" description="Helical" evidence="1">
    <location>
        <begin position="20"/>
        <end position="36"/>
    </location>
</feature>
<dbReference type="HOGENOM" id="CLU_090959_2_0_9"/>
<evidence type="ECO:0000313" key="3">
    <source>
        <dbReference type="Proteomes" id="UP000002512"/>
    </source>
</evidence>
<dbReference type="NCBIfam" id="TIGR02357">
    <property type="entry name" value="ECF_ThiT_YuaJ"/>
    <property type="match status" value="1"/>
</dbReference>
<dbReference type="eggNOG" id="COG3859">
    <property type="taxonomic scope" value="Bacteria"/>
</dbReference>
<evidence type="ECO:0000313" key="2">
    <source>
        <dbReference type="EMBL" id="AAN58437.1"/>
    </source>
</evidence>
<evidence type="ECO:0000256" key="1">
    <source>
        <dbReference type="SAM" id="Phobius"/>
    </source>
</evidence>
<feature type="transmembrane region" description="Helical" evidence="1">
    <location>
        <begin position="42"/>
        <end position="60"/>
    </location>
</feature>
<dbReference type="PhylomeDB" id="Q8DV14"/>
<dbReference type="InterPro" id="IPR012651">
    <property type="entry name" value="Thia_Transptr_ThiT"/>
</dbReference>
<dbReference type="AlphaFoldDB" id="Q8DV14"/>
<dbReference type="PATRIC" id="fig|210007.7.peg.627"/>
<feature type="transmembrane region" description="Helical" evidence="1">
    <location>
        <begin position="125"/>
        <end position="152"/>
    </location>
</feature>
<accession>Q8DV14</accession>